<keyword evidence="7" id="KW-1185">Reference proteome</keyword>
<dbReference type="AlphaFoldDB" id="A0A4V5NDX5"/>
<evidence type="ECO:0000256" key="2">
    <source>
        <dbReference type="ARBA" id="ARBA00022630"/>
    </source>
</evidence>
<evidence type="ECO:0000259" key="5">
    <source>
        <dbReference type="Pfam" id="PF00175"/>
    </source>
</evidence>
<comment type="caution">
    <text evidence="6">The sequence shown here is derived from an EMBL/GenBank/DDBJ whole genome shotgun (WGS) entry which is preliminary data.</text>
</comment>
<keyword evidence="2" id="KW-0285">Flavoprotein</keyword>
<dbReference type="FunFam" id="3.40.50.80:FF:000011">
    <property type="entry name" value="Sulfite reductase flavoprotein component"/>
    <property type="match status" value="1"/>
</dbReference>
<comment type="cofactor">
    <cofactor evidence="1">
        <name>FAD</name>
        <dbReference type="ChEBI" id="CHEBI:57692"/>
    </cofactor>
</comment>
<feature type="compositionally biased region" description="Basic and acidic residues" evidence="4">
    <location>
        <begin position="171"/>
        <end position="187"/>
    </location>
</feature>
<dbReference type="EMBL" id="NAJQ01000821">
    <property type="protein sequence ID" value="TKA64579.1"/>
    <property type="molecule type" value="Genomic_DNA"/>
</dbReference>
<feature type="region of interest" description="Disordered" evidence="4">
    <location>
        <begin position="423"/>
        <end position="442"/>
    </location>
</feature>
<evidence type="ECO:0000256" key="4">
    <source>
        <dbReference type="SAM" id="MobiDB-lite"/>
    </source>
</evidence>
<dbReference type="GO" id="GO:0005829">
    <property type="term" value="C:cytosol"/>
    <property type="evidence" value="ECO:0007669"/>
    <property type="project" value="TreeGrafter"/>
</dbReference>
<dbReference type="Pfam" id="PF00175">
    <property type="entry name" value="NAD_binding_1"/>
    <property type="match status" value="1"/>
</dbReference>
<protein>
    <recommendedName>
        <fullName evidence="5">Oxidoreductase FAD/NAD(P)-binding domain-containing protein</fullName>
    </recommendedName>
</protein>
<dbReference type="PANTHER" id="PTHR19384:SF109">
    <property type="entry name" value="SULFITE REDUCTASE [NADPH] FLAVOPROTEIN COMPONENT"/>
    <property type="match status" value="1"/>
</dbReference>
<name>A0A4V5NDX5_9PEZI</name>
<dbReference type="InterPro" id="IPR039261">
    <property type="entry name" value="FNR_nucleotide-bd"/>
</dbReference>
<dbReference type="OrthoDB" id="4220319at2759"/>
<dbReference type="PRINTS" id="PR00371">
    <property type="entry name" value="FPNCR"/>
</dbReference>
<feature type="domain" description="Oxidoreductase FAD/NAD(P)-binding" evidence="5">
    <location>
        <begin position="15"/>
        <end position="115"/>
    </location>
</feature>
<dbReference type="STRING" id="329884.A0A4V5NDX5"/>
<dbReference type="GO" id="GO:0050660">
    <property type="term" value="F:flavin adenine dinucleotide binding"/>
    <property type="evidence" value="ECO:0007669"/>
    <property type="project" value="TreeGrafter"/>
</dbReference>
<dbReference type="GO" id="GO:0004783">
    <property type="term" value="F:sulfite reductase (NADPH) activity"/>
    <property type="evidence" value="ECO:0007669"/>
    <property type="project" value="TreeGrafter"/>
</dbReference>
<dbReference type="Gene3D" id="3.40.50.80">
    <property type="entry name" value="Nucleotide-binding domain of ferredoxin-NADP reductase (FNR) module"/>
    <property type="match status" value="1"/>
</dbReference>
<dbReference type="InterPro" id="IPR001433">
    <property type="entry name" value="OxRdtase_FAD/NAD-bd"/>
</dbReference>
<evidence type="ECO:0000256" key="1">
    <source>
        <dbReference type="ARBA" id="ARBA00001974"/>
    </source>
</evidence>
<dbReference type="SUPFAM" id="SSF52343">
    <property type="entry name" value="Ferredoxin reductase-like, C-terminal NADP-linked domain"/>
    <property type="match status" value="1"/>
</dbReference>
<feature type="compositionally biased region" description="Polar residues" evidence="4">
    <location>
        <begin position="257"/>
        <end position="270"/>
    </location>
</feature>
<dbReference type="Proteomes" id="UP000309340">
    <property type="component" value="Unassembled WGS sequence"/>
</dbReference>
<dbReference type="PANTHER" id="PTHR19384">
    <property type="entry name" value="NITRIC OXIDE SYNTHASE-RELATED"/>
    <property type="match status" value="1"/>
</dbReference>
<dbReference type="GO" id="GO:0010181">
    <property type="term" value="F:FMN binding"/>
    <property type="evidence" value="ECO:0007669"/>
    <property type="project" value="TreeGrafter"/>
</dbReference>
<evidence type="ECO:0000313" key="7">
    <source>
        <dbReference type="Proteomes" id="UP000309340"/>
    </source>
</evidence>
<proteinExistence type="predicted"/>
<accession>A0A4V5NDX5</accession>
<dbReference type="InterPro" id="IPR001709">
    <property type="entry name" value="Flavoprot_Pyr_Nucl_cyt_Rdtase"/>
</dbReference>
<evidence type="ECO:0000256" key="3">
    <source>
        <dbReference type="ARBA" id="ARBA00022827"/>
    </source>
</evidence>
<evidence type="ECO:0000313" key="6">
    <source>
        <dbReference type="EMBL" id="TKA64579.1"/>
    </source>
</evidence>
<sequence length="473" mass="52697">MKLPPKTTQPIIMAGLGTGLAPFRAFVQERAWQREQGMPIGDVFLYMGSRHQREEYLYGEEWEAYQDAGIITLLGRAFSRDQPQKIYIQDRMRQTLGDIRRAYLKEDGAFYLCGPTWPVPDVTNVLEEAVVVEAASQGKKKDGQKEIERLKEEGRQVFTTRPFHLSTRQLARKDAQDKDSLKPEPNEYSKSGSDDAAAAVDDAAFDPKKTSPEAEHASAQKEAKSEGVSLAAIKTPCDNPLEVSPANQEVSKPKEQPQGQHEGSSAQSGRGPSDRQRTSGGSSPPKSGGGKHGANIVFSTSRIQAHCLQNPTYSSRLQAARAQRQEVQYAQIALDVSRRTRDATKRQLVDRGHQLHELEDRFTAENNVLAALAEALIRCPGFWHTQEVQLVDGKWMWPLPPPEQMARIDRTAAIPQRMIPTQDAGDTTFERQPGPTPARRLSQRLSSGLLKLMSGKRDSGAKRLKKIRSVEHF</sequence>
<reference evidence="6 7" key="1">
    <citation type="submission" date="2017-03" db="EMBL/GenBank/DDBJ databases">
        <title>Genomes of endolithic fungi from Antarctica.</title>
        <authorList>
            <person name="Coleine C."/>
            <person name="Masonjones S."/>
            <person name="Stajich J.E."/>
        </authorList>
    </citation>
    <scope>NUCLEOTIDE SEQUENCE [LARGE SCALE GENOMIC DNA]</scope>
    <source>
        <strain evidence="6 7">CCFEE 5184</strain>
    </source>
</reference>
<feature type="region of interest" description="Disordered" evidence="4">
    <location>
        <begin position="153"/>
        <end position="294"/>
    </location>
</feature>
<gene>
    <name evidence="6" type="ORF">B0A55_09945</name>
</gene>
<feature type="compositionally biased region" description="Basic and acidic residues" evidence="4">
    <location>
        <begin position="205"/>
        <end position="225"/>
    </location>
</feature>
<organism evidence="6 7">
    <name type="scientific">Friedmanniomyces simplex</name>
    <dbReference type="NCBI Taxonomy" id="329884"/>
    <lineage>
        <taxon>Eukaryota</taxon>
        <taxon>Fungi</taxon>
        <taxon>Dikarya</taxon>
        <taxon>Ascomycota</taxon>
        <taxon>Pezizomycotina</taxon>
        <taxon>Dothideomycetes</taxon>
        <taxon>Dothideomycetidae</taxon>
        <taxon>Mycosphaerellales</taxon>
        <taxon>Teratosphaeriaceae</taxon>
        <taxon>Friedmanniomyces</taxon>
    </lineage>
</organism>
<keyword evidence="3" id="KW-0274">FAD</keyword>